<dbReference type="PANTHER" id="PTHR46599:SF3">
    <property type="entry name" value="PIGGYBAC TRANSPOSABLE ELEMENT-DERIVED PROTEIN 4"/>
    <property type="match status" value="1"/>
</dbReference>
<feature type="compositionally biased region" description="Basic residues" evidence="1">
    <location>
        <begin position="82"/>
        <end position="98"/>
    </location>
</feature>
<dbReference type="EMBL" id="GEFM01005146">
    <property type="protein sequence ID" value="JAP70650.1"/>
    <property type="molecule type" value="mRNA"/>
</dbReference>
<dbReference type="InterPro" id="IPR029526">
    <property type="entry name" value="PGBD"/>
</dbReference>
<dbReference type="Pfam" id="PF13843">
    <property type="entry name" value="DDE_Tnp_1_7"/>
    <property type="match status" value="1"/>
</dbReference>
<sequence length="614" mass="70088">YVTKDQHGIVSHLVAHGDEQFKGKGPLTPEEALELFFSIPDDPNSSDSESDSDDDDFAPELAPPDSEEDGSEDEAAPSTTKRNTRRATYAKKRSKKQKQAADAFEDGTEEEEEAPGIWSSTTPEKVVRHPKTWDPVYSTKSPTNPAEAFALYFDDGIMQMLVDETNRYAELKGRSLWRKMTIDELRAFFGILILMSVNPAHQLYLYWSSDAFFNVPEISKVMSFKRFQAITNCLHLNDKRKEKKKGEDGYDRLAKVRPLIDLLNKNFKNEYTPSAHQAIDESMIRFKGRSSLKQYQPMKPIKRGYKVWCRVDSETGYLLEFQVYEGKDPKRPANKGLGEHVVLSLTKEVEPGTQLFFDHFFTSTGLMKDLAERNILAVGLVRTSRKDLPDEIKKDNKLQKGEFIWRSKGNVTAYQWRDSKNVHALSNFHDPKDTAEVVRKLANGSSVAVNCPKAISDYNIYVRGVDKFDQMRSAYPSDRRSKKSWYLIFYFLLDSAIVNAFIQVKATTEMGYLLFRLVLGRQLINGRTFKGSNNEVPFRINKKGSRSGQKMVGVSDEVRFLGKEHYPQKVTKRRRCRWCSTEKREVRTSLLCVSCAVPLCVTCFGPFHAGPADK</sequence>
<feature type="compositionally biased region" description="Acidic residues" evidence="1">
    <location>
        <begin position="103"/>
        <end position="114"/>
    </location>
</feature>
<feature type="compositionally biased region" description="Low complexity" evidence="1">
    <location>
        <begin position="38"/>
        <end position="47"/>
    </location>
</feature>
<name>A0A131XX22_IXORI</name>
<evidence type="ECO:0000256" key="1">
    <source>
        <dbReference type="SAM" id="MobiDB-lite"/>
    </source>
</evidence>
<accession>A0A131XX22</accession>
<protein>
    <submittedName>
        <fullName evidence="3">Putative piggybac transposable element-derived</fullName>
    </submittedName>
</protein>
<proteinExistence type="evidence at transcript level"/>
<evidence type="ECO:0000259" key="2">
    <source>
        <dbReference type="Pfam" id="PF13843"/>
    </source>
</evidence>
<feature type="compositionally biased region" description="Acidic residues" evidence="1">
    <location>
        <begin position="65"/>
        <end position="75"/>
    </location>
</feature>
<dbReference type="PANTHER" id="PTHR46599">
    <property type="entry name" value="PIGGYBAC TRANSPOSABLE ELEMENT-DERIVED PROTEIN 4"/>
    <property type="match status" value="1"/>
</dbReference>
<feature type="domain" description="PiggyBac transposable element-derived protein" evidence="2">
    <location>
        <begin position="144"/>
        <end position="501"/>
    </location>
</feature>
<reference evidence="3" key="1">
    <citation type="submission" date="2016-02" db="EMBL/GenBank/DDBJ databases">
        <title>RNAseq analyses of the midgut from blood- or serum-fed Ixodes ricinus ticks.</title>
        <authorList>
            <person name="Perner J."/>
            <person name="Provaznik J."/>
            <person name="Schrenkova J."/>
            <person name="Urbanova V."/>
            <person name="Ribeiro J.M."/>
            <person name="Kopacek P."/>
        </authorList>
    </citation>
    <scope>NUCLEOTIDE SEQUENCE</scope>
    <source>
        <tissue evidence="3">Gut</tissue>
    </source>
</reference>
<feature type="non-terminal residue" evidence="3">
    <location>
        <position position="1"/>
    </location>
</feature>
<feature type="compositionally biased region" description="Acidic residues" evidence="1">
    <location>
        <begin position="48"/>
        <end position="58"/>
    </location>
</feature>
<evidence type="ECO:0000313" key="3">
    <source>
        <dbReference type="EMBL" id="JAP70650.1"/>
    </source>
</evidence>
<feature type="region of interest" description="Disordered" evidence="1">
    <location>
        <begin position="34"/>
        <end position="126"/>
    </location>
</feature>
<dbReference type="AlphaFoldDB" id="A0A131XX22"/>
<organism evidence="3">
    <name type="scientific">Ixodes ricinus</name>
    <name type="common">Common tick</name>
    <name type="synonym">Acarus ricinus</name>
    <dbReference type="NCBI Taxonomy" id="34613"/>
    <lineage>
        <taxon>Eukaryota</taxon>
        <taxon>Metazoa</taxon>
        <taxon>Ecdysozoa</taxon>
        <taxon>Arthropoda</taxon>
        <taxon>Chelicerata</taxon>
        <taxon>Arachnida</taxon>
        <taxon>Acari</taxon>
        <taxon>Parasitiformes</taxon>
        <taxon>Ixodida</taxon>
        <taxon>Ixodoidea</taxon>
        <taxon>Ixodidae</taxon>
        <taxon>Ixodinae</taxon>
        <taxon>Ixodes</taxon>
    </lineage>
</organism>